<dbReference type="GO" id="GO:0003677">
    <property type="term" value="F:DNA binding"/>
    <property type="evidence" value="ECO:0007669"/>
    <property type="project" value="InterPro"/>
</dbReference>
<protein>
    <recommendedName>
        <fullName evidence="3">Zinc finger CHC2-type domain-containing protein</fullName>
    </recommendedName>
</protein>
<dbReference type="AlphaFoldDB" id="A0A938Y5E5"/>
<comment type="caution">
    <text evidence="1">The sequence shown here is derived from an EMBL/GenBank/DDBJ whole genome shotgun (WGS) entry which is preliminary data.</text>
</comment>
<organism evidence="1 2">
    <name type="scientific">Brevibacillus fulvus</name>
    <dbReference type="NCBI Taxonomy" id="1125967"/>
    <lineage>
        <taxon>Bacteria</taxon>
        <taxon>Bacillati</taxon>
        <taxon>Bacillota</taxon>
        <taxon>Bacilli</taxon>
        <taxon>Bacillales</taxon>
        <taxon>Paenibacillaceae</taxon>
        <taxon>Brevibacillus</taxon>
    </lineage>
</organism>
<proteinExistence type="predicted"/>
<name>A0A938Y5E5_9BACL</name>
<evidence type="ECO:0000313" key="1">
    <source>
        <dbReference type="EMBL" id="MBM7591897.1"/>
    </source>
</evidence>
<keyword evidence="2" id="KW-1185">Reference proteome</keyword>
<dbReference type="InterPro" id="IPR036977">
    <property type="entry name" value="DNA_primase_Znf_CHC2"/>
</dbReference>
<dbReference type="GO" id="GO:0006260">
    <property type="term" value="P:DNA replication"/>
    <property type="evidence" value="ECO:0007669"/>
    <property type="project" value="InterPro"/>
</dbReference>
<dbReference type="RefSeq" id="WP_170163437.1">
    <property type="nucleotide sequence ID" value="NZ_BAABIN010000017.1"/>
</dbReference>
<evidence type="ECO:0008006" key="3">
    <source>
        <dbReference type="Google" id="ProtNLM"/>
    </source>
</evidence>
<dbReference type="Proteomes" id="UP000717624">
    <property type="component" value="Unassembled WGS sequence"/>
</dbReference>
<evidence type="ECO:0000313" key="2">
    <source>
        <dbReference type="Proteomes" id="UP000717624"/>
    </source>
</evidence>
<dbReference type="SUPFAM" id="SSF57783">
    <property type="entry name" value="Zinc beta-ribbon"/>
    <property type="match status" value="1"/>
</dbReference>
<accession>A0A938Y5E5</accession>
<dbReference type="GO" id="GO:0008270">
    <property type="term" value="F:zinc ion binding"/>
    <property type="evidence" value="ECO:0007669"/>
    <property type="project" value="InterPro"/>
</dbReference>
<sequence length="250" mass="29103">MSIFPEILDVADRFNLLAQQKAAPRGEIRVHCPFCAEIVGIADRGFHLYLNPVKNTYHCFRCQEKGGVAKFIGLLEGKGEQEVIDEYKAKHEAARRKKRKKKTWEDHPAMKLSAHQWKLMGFLGKIDGKMFHTSPNYARAVLQWAWREWQLFTSEKSKEAFHVLLLGKYLANEKAAEDFVRKTERDTGIESLWERAVKMHQLPKDLWAEWAKRADVIVRELVEAIRNEEKAADLEGTIQRELQKMKERTA</sequence>
<dbReference type="EMBL" id="JAFBEB010000016">
    <property type="protein sequence ID" value="MBM7591897.1"/>
    <property type="molecule type" value="Genomic_DNA"/>
</dbReference>
<gene>
    <name evidence="1" type="ORF">JOD01_003549</name>
</gene>
<dbReference type="Gene3D" id="3.90.580.10">
    <property type="entry name" value="Zinc finger, CHC2-type domain"/>
    <property type="match status" value="1"/>
</dbReference>
<reference evidence="1" key="1">
    <citation type="submission" date="2021-01" db="EMBL/GenBank/DDBJ databases">
        <title>Genomic Encyclopedia of Type Strains, Phase IV (KMG-IV): sequencing the most valuable type-strain genomes for metagenomic binning, comparative biology and taxonomic classification.</title>
        <authorList>
            <person name="Goeker M."/>
        </authorList>
    </citation>
    <scope>NUCLEOTIDE SEQUENCE</scope>
    <source>
        <strain evidence="1">DSM 25523</strain>
    </source>
</reference>